<proteinExistence type="predicted"/>
<accession>A0A0C9YZX2</accession>
<evidence type="ECO:0000313" key="2">
    <source>
        <dbReference type="EMBL" id="KIK22331.1"/>
    </source>
</evidence>
<reference evidence="2 3" key="1">
    <citation type="submission" date="2014-04" db="EMBL/GenBank/DDBJ databases">
        <authorList>
            <consortium name="DOE Joint Genome Institute"/>
            <person name="Kuo A."/>
            <person name="Kohler A."/>
            <person name="Costa M.D."/>
            <person name="Nagy L.G."/>
            <person name="Floudas D."/>
            <person name="Copeland A."/>
            <person name="Barry K.W."/>
            <person name="Cichocki N."/>
            <person name="Veneault-Fourrey C."/>
            <person name="LaButti K."/>
            <person name="Lindquist E.A."/>
            <person name="Lipzen A."/>
            <person name="Lundell T."/>
            <person name="Morin E."/>
            <person name="Murat C."/>
            <person name="Sun H."/>
            <person name="Tunlid A."/>
            <person name="Henrissat B."/>
            <person name="Grigoriev I.V."/>
            <person name="Hibbett D.S."/>
            <person name="Martin F."/>
            <person name="Nordberg H.P."/>
            <person name="Cantor M.N."/>
            <person name="Hua S.X."/>
        </authorList>
    </citation>
    <scope>NUCLEOTIDE SEQUENCE [LARGE SCALE GENOMIC DNA]</scope>
    <source>
        <strain evidence="2 3">441</strain>
    </source>
</reference>
<protein>
    <submittedName>
        <fullName evidence="2">Uncharacterized protein</fullName>
    </submittedName>
</protein>
<dbReference type="AlphaFoldDB" id="A0A0C9YZX2"/>
<organism evidence="2 3">
    <name type="scientific">Pisolithus microcarpus 441</name>
    <dbReference type="NCBI Taxonomy" id="765257"/>
    <lineage>
        <taxon>Eukaryota</taxon>
        <taxon>Fungi</taxon>
        <taxon>Dikarya</taxon>
        <taxon>Basidiomycota</taxon>
        <taxon>Agaricomycotina</taxon>
        <taxon>Agaricomycetes</taxon>
        <taxon>Agaricomycetidae</taxon>
        <taxon>Boletales</taxon>
        <taxon>Sclerodermatineae</taxon>
        <taxon>Pisolithaceae</taxon>
        <taxon>Pisolithus</taxon>
    </lineage>
</organism>
<keyword evidence="1" id="KW-0472">Membrane</keyword>
<feature type="transmembrane region" description="Helical" evidence="1">
    <location>
        <begin position="45"/>
        <end position="62"/>
    </location>
</feature>
<keyword evidence="3" id="KW-1185">Reference proteome</keyword>
<evidence type="ECO:0000313" key="3">
    <source>
        <dbReference type="Proteomes" id="UP000054018"/>
    </source>
</evidence>
<keyword evidence="1" id="KW-1133">Transmembrane helix</keyword>
<keyword evidence="1" id="KW-0812">Transmembrane</keyword>
<sequence length="63" mass="7214">MERASRCSSHTEQQVVCAVHYTSRTVQLRTHTSVCLRRFTTRAGLSWFLSVTLALVLFKWLGS</sequence>
<dbReference type="HOGENOM" id="CLU_2886723_0_0_1"/>
<dbReference type="EMBL" id="KN833740">
    <property type="protein sequence ID" value="KIK22331.1"/>
    <property type="molecule type" value="Genomic_DNA"/>
</dbReference>
<name>A0A0C9YZX2_9AGAM</name>
<reference evidence="3" key="2">
    <citation type="submission" date="2015-01" db="EMBL/GenBank/DDBJ databases">
        <title>Evolutionary Origins and Diversification of the Mycorrhizal Mutualists.</title>
        <authorList>
            <consortium name="DOE Joint Genome Institute"/>
            <consortium name="Mycorrhizal Genomics Consortium"/>
            <person name="Kohler A."/>
            <person name="Kuo A."/>
            <person name="Nagy L.G."/>
            <person name="Floudas D."/>
            <person name="Copeland A."/>
            <person name="Barry K.W."/>
            <person name="Cichocki N."/>
            <person name="Veneault-Fourrey C."/>
            <person name="LaButti K."/>
            <person name="Lindquist E.A."/>
            <person name="Lipzen A."/>
            <person name="Lundell T."/>
            <person name="Morin E."/>
            <person name="Murat C."/>
            <person name="Riley R."/>
            <person name="Ohm R."/>
            <person name="Sun H."/>
            <person name="Tunlid A."/>
            <person name="Henrissat B."/>
            <person name="Grigoriev I.V."/>
            <person name="Hibbett D.S."/>
            <person name="Martin F."/>
        </authorList>
    </citation>
    <scope>NUCLEOTIDE SEQUENCE [LARGE SCALE GENOMIC DNA]</scope>
    <source>
        <strain evidence="3">441</strain>
    </source>
</reference>
<evidence type="ECO:0000256" key="1">
    <source>
        <dbReference type="SAM" id="Phobius"/>
    </source>
</evidence>
<dbReference type="Proteomes" id="UP000054018">
    <property type="component" value="Unassembled WGS sequence"/>
</dbReference>
<gene>
    <name evidence="2" type="ORF">PISMIDRAFT_505131</name>
</gene>